<dbReference type="InterPro" id="IPR050514">
    <property type="entry name" value="WAP_four-disulfide_core"/>
</dbReference>
<reference evidence="8" key="2">
    <citation type="submission" date="2025-08" db="UniProtKB">
        <authorList>
            <consortium name="Ensembl"/>
        </authorList>
    </citation>
    <scope>IDENTIFICATION</scope>
</reference>
<keyword evidence="2 6" id="KW-0732">Signal</keyword>
<evidence type="ECO:0000256" key="2">
    <source>
        <dbReference type="ARBA" id="ARBA00022729"/>
    </source>
</evidence>
<dbReference type="GO" id="GO:0045087">
    <property type="term" value="P:innate immune response"/>
    <property type="evidence" value="ECO:0007669"/>
    <property type="project" value="TreeGrafter"/>
</dbReference>
<dbReference type="OMA" id="GRECMAP"/>
<dbReference type="GeneTree" id="ENSGT00940000167544"/>
<feature type="chain" id="PRO_5025413048" evidence="6">
    <location>
        <begin position="21"/>
        <end position="200"/>
    </location>
</feature>
<dbReference type="AlphaFoldDB" id="A0A670IGN3"/>
<dbReference type="PANTHER" id="PTHR19441">
    <property type="entry name" value="WHEY ACDIC PROTEIN WAP"/>
    <property type="match status" value="1"/>
</dbReference>
<dbReference type="InterPro" id="IPR036645">
    <property type="entry name" value="Elafin-like_sf"/>
</dbReference>
<comment type="similarity">
    <text evidence="5">Belongs to the venom waprin family.</text>
</comment>
<keyword evidence="4" id="KW-1015">Disulfide bond</keyword>
<proteinExistence type="inferred from homology"/>
<evidence type="ECO:0000256" key="3">
    <source>
        <dbReference type="ARBA" id="ARBA00023022"/>
    </source>
</evidence>
<evidence type="ECO:0000256" key="6">
    <source>
        <dbReference type="SAM" id="SignalP"/>
    </source>
</evidence>
<dbReference type="Pfam" id="PF00095">
    <property type="entry name" value="WAP"/>
    <property type="match status" value="3"/>
</dbReference>
<dbReference type="GO" id="GO:0004867">
    <property type="term" value="F:serine-type endopeptidase inhibitor activity"/>
    <property type="evidence" value="ECO:0007669"/>
    <property type="project" value="TreeGrafter"/>
</dbReference>
<dbReference type="SUPFAM" id="SSF57256">
    <property type="entry name" value="Elafin-like"/>
    <property type="match status" value="3"/>
</dbReference>
<dbReference type="Gene3D" id="4.10.75.10">
    <property type="entry name" value="Elafin-like"/>
    <property type="match status" value="3"/>
</dbReference>
<dbReference type="KEGG" id="pmua:114598394"/>
<evidence type="ECO:0000259" key="7">
    <source>
        <dbReference type="PROSITE" id="PS51390"/>
    </source>
</evidence>
<dbReference type="PROSITE" id="PS51390">
    <property type="entry name" value="WAP"/>
    <property type="match status" value="3"/>
</dbReference>
<dbReference type="GO" id="GO:0019731">
    <property type="term" value="P:antibacterial humoral response"/>
    <property type="evidence" value="ECO:0007669"/>
    <property type="project" value="TreeGrafter"/>
</dbReference>
<evidence type="ECO:0000256" key="4">
    <source>
        <dbReference type="ARBA" id="ARBA00023157"/>
    </source>
</evidence>
<reference evidence="8" key="3">
    <citation type="submission" date="2025-09" db="UniProtKB">
        <authorList>
            <consortium name="Ensembl"/>
        </authorList>
    </citation>
    <scope>IDENTIFICATION</scope>
</reference>
<evidence type="ECO:0000256" key="1">
    <source>
        <dbReference type="ARBA" id="ARBA00022529"/>
    </source>
</evidence>
<name>A0A670IGN3_PODMU</name>
<keyword evidence="1" id="KW-0929">Antimicrobial</keyword>
<accession>A0A670IGN3</accession>
<dbReference type="RefSeq" id="XP_028587889.1">
    <property type="nucleotide sequence ID" value="XM_028732056.1"/>
</dbReference>
<dbReference type="GeneID" id="114598394"/>
<dbReference type="GO" id="GO:0005615">
    <property type="term" value="C:extracellular space"/>
    <property type="evidence" value="ECO:0007669"/>
    <property type="project" value="TreeGrafter"/>
</dbReference>
<feature type="signal peptide" evidence="6">
    <location>
        <begin position="1"/>
        <end position="20"/>
    </location>
</feature>
<feature type="domain" description="WAP" evidence="7">
    <location>
        <begin position="80"/>
        <end position="131"/>
    </location>
</feature>
<feature type="domain" description="WAP" evidence="7">
    <location>
        <begin position="133"/>
        <end position="182"/>
    </location>
</feature>
<evidence type="ECO:0000313" key="8">
    <source>
        <dbReference type="Ensembl" id="ENSPMRP00000010988.1"/>
    </source>
</evidence>
<protein>
    <submittedName>
        <fullName evidence="8">Waprin-Phi1-like</fullName>
    </submittedName>
</protein>
<keyword evidence="3" id="KW-0044">Antibiotic</keyword>
<keyword evidence="9" id="KW-1185">Reference proteome</keyword>
<sequence length="200" mass="20767">MEAGVLWLLTGLLLLQGCAAAAVQSPDYGEERTGKDGFCPASPNGLYDPPCKVDCEADSECAGGKKCCEFACKHVCLPASQEKPGSCPPPLLKKLQAPLVCNSSCTDDASCPRAQKCCDSGCGSQVCRMPIEEKPGKCPLVQRKAPSGGGEPCSDTCTHDWQCKGDQKCCFSGFSMECTNVPQAAKAGVGRPGSSTSSTS</sequence>
<evidence type="ECO:0000313" key="9">
    <source>
        <dbReference type="Proteomes" id="UP000472272"/>
    </source>
</evidence>
<dbReference type="Ensembl" id="ENSPMRT00000011736.1">
    <property type="protein sequence ID" value="ENSPMRP00000010988.1"/>
    <property type="gene ID" value="ENSPMRG00000007320.1"/>
</dbReference>
<dbReference type="PANTHER" id="PTHR19441:SF30">
    <property type="entry name" value="ELAFIN"/>
    <property type="match status" value="1"/>
</dbReference>
<dbReference type="InterPro" id="IPR008197">
    <property type="entry name" value="WAP_dom"/>
</dbReference>
<evidence type="ECO:0000256" key="5">
    <source>
        <dbReference type="ARBA" id="ARBA00035122"/>
    </source>
</evidence>
<gene>
    <name evidence="8" type="primary">LOC114598394</name>
</gene>
<reference evidence="8 9" key="1">
    <citation type="journal article" date="2019" name="Proc. Natl. Acad. Sci. U.S.A.">
        <title>Regulatory changes in pterin and carotenoid genes underlie balanced color polymorphisms in the wall lizard.</title>
        <authorList>
            <person name="Andrade P."/>
            <person name="Pinho C."/>
            <person name="Perez I de Lanuza G."/>
            <person name="Afonso S."/>
            <person name="Brejcha J."/>
            <person name="Rubin C.J."/>
            <person name="Wallerman O."/>
            <person name="Pereira P."/>
            <person name="Sabatino S.J."/>
            <person name="Bellati A."/>
            <person name="Pellitteri-Rosa D."/>
            <person name="Bosakova Z."/>
            <person name="Bunikis I."/>
            <person name="Carretero M.A."/>
            <person name="Feiner N."/>
            <person name="Marsik P."/>
            <person name="Pauperio F."/>
            <person name="Salvi D."/>
            <person name="Soler L."/>
            <person name="While G.M."/>
            <person name="Uller T."/>
            <person name="Font E."/>
            <person name="Andersson L."/>
            <person name="Carneiro M."/>
        </authorList>
    </citation>
    <scope>NUCLEOTIDE SEQUENCE</scope>
</reference>
<dbReference type="Proteomes" id="UP000472272">
    <property type="component" value="Chromosome 6"/>
</dbReference>
<dbReference type="OrthoDB" id="4473401at2759"/>
<feature type="domain" description="WAP" evidence="7">
    <location>
        <begin position="32"/>
        <end position="79"/>
    </location>
</feature>
<organism evidence="8 9">
    <name type="scientific">Podarcis muralis</name>
    <name type="common">Wall lizard</name>
    <name type="synonym">Lacerta muralis</name>
    <dbReference type="NCBI Taxonomy" id="64176"/>
    <lineage>
        <taxon>Eukaryota</taxon>
        <taxon>Metazoa</taxon>
        <taxon>Chordata</taxon>
        <taxon>Craniata</taxon>
        <taxon>Vertebrata</taxon>
        <taxon>Euteleostomi</taxon>
        <taxon>Lepidosauria</taxon>
        <taxon>Squamata</taxon>
        <taxon>Bifurcata</taxon>
        <taxon>Unidentata</taxon>
        <taxon>Episquamata</taxon>
        <taxon>Laterata</taxon>
        <taxon>Lacertibaenia</taxon>
        <taxon>Lacertidae</taxon>
        <taxon>Podarcis</taxon>
    </lineage>
</organism>
<dbReference type="SMART" id="SM00217">
    <property type="entry name" value="WAP"/>
    <property type="match status" value="3"/>
</dbReference>